<proteinExistence type="predicted"/>
<evidence type="ECO:0000313" key="1">
    <source>
        <dbReference type="EMBL" id="MCV2866537.1"/>
    </source>
</evidence>
<keyword evidence="2" id="KW-1185">Reference proteome</keyword>
<dbReference type="Proteomes" id="UP001652503">
    <property type="component" value="Unassembled WGS sequence"/>
</dbReference>
<reference evidence="1 2" key="1">
    <citation type="submission" date="2022-10" db="EMBL/GenBank/DDBJ databases">
        <title>Defluviimonas sp. nov., isolated from ocean surface water.</title>
        <authorList>
            <person name="He W."/>
            <person name="Wang L."/>
            <person name="Zhang D.-F."/>
        </authorList>
    </citation>
    <scope>NUCLEOTIDE SEQUENCE [LARGE SCALE GENOMIC DNA]</scope>
    <source>
        <strain evidence="1 2">WL0075</strain>
    </source>
</reference>
<gene>
    <name evidence="1" type="ORF">OE647_17610</name>
</gene>
<organism evidence="1 2">
    <name type="scientific">Albidovulum sediminicola</name>
    <dbReference type="NCBI Taxonomy" id="2984331"/>
    <lineage>
        <taxon>Bacteria</taxon>
        <taxon>Pseudomonadati</taxon>
        <taxon>Pseudomonadota</taxon>
        <taxon>Alphaproteobacteria</taxon>
        <taxon>Rhodobacterales</taxon>
        <taxon>Paracoccaceae</taxon>
        <taxon>Albidovulum</taxon>
    </lineage>
</organism>
<sequence>MDLLAQITFDDLAISFVICVALREVMIMSLPDRIAGPGGWLIDTGANEA</sequence>
<evidence type="ECO:0000313" key="2">
    <source>
        <dbReference type="Proteomes" id="UP001652503"/>
    </source>
</evidence>
<dbReference type="RefSeq" id="WP_263723073.1">
    <property type="nucleotide sequence ID" value="NZ_JAOWLA010000020.1"/>
</dbReference>
<comment type="caution">
    <text evidence="1">The sequence shown here is derived from an EMBL/GenBank/DDBJ whole genome shotgun (WGS) entry which is preliminary data.</text>
</comment>
<dbReference type="EMBL" id="JAOWLA010000020">
    <property type="protein sequence ID" value="MCV2866537.1"/>
    <property type="molecule type" value="Genomic_DNA"/>
</dbReference>
<name>A0ABT2Z608_9RHOB</name>
<protein>
    <submittedName>
        <fullName evidence="1">Uncharacterized protein</fullName>
    </submittedName>
</protein>
<accession>A0ABT2Z608</accession>